<dbReference type="GO" id="GO:0046872">
    <property type="term" value="F:metal ion binding"/>
    <property type="evidence" value="ECO:0007669"/>
    <property type="project" value="InterPro"/>
</dbReference>
<dbReference type="Pfam" id="PF05193">
    <property type="entry name" value="Peptidase_M16_C"/>
    <property type="match status" value="1"/>
</dbReference>
<accession>A0A151Y338</accession>
<dbReference type="SMART" id="SM01264">
    <property type="entry name" value="M16C_associated"/>
    <property type="match status" value="1"/>
</dbReference>
<sequence length="979" mass="110215">MTVDVTETISQTVHPAFQLVRQHHVEALDIAVSEYKHKATGAVHYHLASSHDENVFLVAFRTQPMDSKGEAHILEHTALCGSEKFPVRDPFFLMIRRSLNTFMNAFTAADWTAYPFATQNKKDFQNLLEVYLDAAFSANLNPLDFAQEGIRIELENGEPVYKGVVFNEMKGAMSSPSDQLYHQLAHHLFPETTYHYNSGGDPKDIPDLTYPELVNFYKSHYHPSNAVFMTFGNEPAYKLQEQFETLALSKFKQGETLYSKPERRLTQPLTVTETYAVDAEDLKDKTYHIISWLLPQASDIKLRLGMRLVEGILLEDSSSPLRHYLETCGYAQSTGPIMGVDDSNFEMTFFCGVQGSNPEHAEEFKNGVFKILEDTASKPVDPAMVDAILHQIELHQREINGDGMPYGLSLILNGLGSVIHHSDPVHVWDVDTAIEQVKEELKDPMWLSNLIKTYLIDNTHRVQMTLVPDAQKSAKEAEAEKARLAEIGAKLTDEQKAEIIAQTEALNIRQDTPDDLNLLPKVGLEDVPAELQIVQGQLREIISNSMDMPLNLYHAGTNGIYYQQVLIEIPDDIVHSPYFNLLSILMGEVGAGQYGYLELQQLQTAVSGGLGMGASLRSKVDDKNQISAWMTLTTKSLVDNFEAIKLLKLAFEQLRFDEKDRIIELLQQRKTRWQSRVSGSGHSYAMQIASRNHSALALRDYDNTGLGSLNWLTDLTAKIEKDESEYTLLIDELKLIHNRLLKAPKQFLVVCEEHQSERLVEEVQTVWDKVSIENIERDLIQVQPERSDTDEAWLIQANVQFCASAYPAVDVSHADAAPLMVLAAYLRNGFLHSAIREKGGAYGGGASYDGNACSFRFYSYRDPRLAETFKDFDASIQWLFHTEQLEHQLEEAILGLIAGMDKPGSPAGEAITACYALLHKRTPAFRKVLRERLLKVTLDDLKRVAQVYLLDQKPVKAVVAPVAKRDVLAELGFDIKQVN</sequence>
<dbReference type="Gene3D" id="3.30.830.10">
    <property type="entry name" value="Metalloenzyme, LuxS/M16 peptidase-like"/>
    <property type="match status" value="4"/>
</dbReference>
<dbReference type="PANTHER" id="PTHR43016">
    <property type="entry name" value="PRESEQUENCE PROTEASE"/>
    <property type="match status" value="1"/>
</dbReference>
<reference evidence="2 3" key="1">
    <citation type="submission" date="2016-03" db="EMBL/GenBank/DDBJ databases">
        <title>Acinetobacter genomospecies 28 strain ANC 4149.</title>
        <authorList>
            <person name="Radolfova-Krizova L."/>
            <person name="Nemec A."/>
        </authorList>
    </citation>
    <scope>NUCLEOTIDE SEQUENCE [LARGE SCALE GENOMIC DNA]</scope>
    <source>
        <strain evidence="2 3">ANC 4149</strain>
    </source>
</reference>
<dbReference type="FunFam" id="3.30.830.10:FF:000011">
    <property type="entry name" value="Presequence protease, mitochondrial"/>
    <property type="match status" value="1"/>
</dbReference>
<dbReference type="AlphaFoldDB" id="A0A151Y338"/>
<comment type="caution">
    <text evidence="2">The sequence shown here is derived from an EMBL/GenBank/DDBJ whole genome shotgun (WGS) entry which is preliminary data.</text>
</comment>
<dbReference type="EMBL" id="LUAW01000015">
    <property type="protein sequence ID" value="KYQ72436.1"/>
    <property type="molecule type" value="Genomic_DNA"/>
</dbReference>
<organism evidence="2 3">
    <name type="scientific">Acinetobacter pragensis</name>
    <dbReference type="NCBI Taxonomy" id="1806892"/>
    <lineage>
        <taxon>Bacteria</taxon>
        <taxon>Pseudomonadati</taxon>
        <taxon>Pseudomonadota</taxon>
        <taxon>Gammaproteobacteria</taxon>
        <taxon>Moraxellales</taxon>
        <taxon>Moraxellaceae</taxon>
        <taxon>Acinetobacter</taxon>
    </lineage>
</organism>
<dbReference type="InterPro" id="IPR011765">
    <property type="entry name" value="Pept_M16_N"/>
</dbReference>
<gene>
    <name evidence="2" type="ORF">AZH43_09670</name>
</gene>
<proteinExistence type="predicted"/>
<dbReference type="GO" id="GO:0006508">
    <property type="term" value="P:proteolysis"/>
    <property type="evidence" value="ECO:0007669"/>
    <property type="project" value="InterPro"/>
</dbReference>
<evidence type="ECO:0000259" key="1">
    <source>
        <dbReference type="SMART" id="SM01264"/>
    </source>
</evidence>
<dbReference type="InterPro" id="IPR011249">
    <property type="entry name" value="Metalloenz_LuxS/M16"/>
</dbReference>
<feature type="domain" description="Peptidase M16C associated" evidence="1">
    <location>
        <begin position="466"/>
        <end position="715"/>
    </location>
</feature>
<evidence type="ECO:0000313" key="2">
    <source>
        <dbReference type="EMBL" id="KYQ72436.1"/>
    </source>
</evidence>
<dbReference type="Pfam" id="PF00675">
    <property type="entry name" value="Peptidase_M16"/>
    <property type="match status" value="1"/>
</dbReference>
<protein>
    <submittedName>
        <fullName evidence="2">Peptidase M16</fullName>
    </submittedName>
</protein>
<evidence type="ECO:0000313" key="3">
    <source>
        <dbReference type="Proteomes" id="UP000076276"/>
    </source>
</evidence>
<dbReference type="Pfam" id="PF22516">
    <property type="entry name" value="PreP_C"/>
    <property type="match status" value="1"/>
</dbReference>
<dbReference type="PANTHER" id="PTHR43016:SF13">
    <property type="entry name" value="PRESEQUENCE PROTEASE, MITOCHONDRIAL"/>
    <property type="match status" value="1"/>
</dbReference>
<dbReference type="RefSeq" id="WP_067667780.1">
    <property type="nucleotide sequence ID" value="NZ_CBCSIK010000010.1"/>
</dbReference>
<dbReference type="InterPro" id="IPR055130">
    <property type="entry name" value="PreP_C"/>
</dbReference>
<dbReference type="Proteomes" id="UP000076276">
    <property type="component" value="Unassembled WGS sequence"/>
</dbReference>
<dbReference type="STRING" id="1806892.AZH43_09670"/>
<dbReference type="SUPFAM" id="SSF63411">
    <property type="entry name" value="LuxS/MPP-like metallohydrolase"/>
    <property type="match status" value="4"/>
</dbReference>
<dbReference type="InterPro" id="IPR013578">
    <property type="entry name" value="Peptidase_M16C_assoc"/>
</dbReference>
<dbReference type="OrthoDB" id="9762027at2"/>
<dbReference type="Pfam" id="PF08367">
    <property type="entry name" value="M16C_assoc"/>
    <property type="match status" value="1"/>
</dbReference>
<name>A0A151Y338_9GAMM</name>
<keyword evidence="3" id="KW-1185">Reference proteome</keyword>
<dbReference type="InterPro" id="IPR007863">
    <property type="entry name" value="Peptidase_M16_C"/>
</dbReference>